<dbReference type="EMBL" id="BAABHK010000013">
    <property type="protein sequence ID" value="GAA4634189.1"/>
    <property type="molecule type" value="Genomic_DNA"/>
</dbReference>
<dbReference type="Pfam" id="PF01638">
    <property type="entry name" value="HxlR"/>
    <property type="match status" value="1"/>
</dbReference>
<dbReference type="SUPFAM" id="SSF46785">
    <property type="entry name" value="Winged helix' DNA-binding domain"/>
    <property type="match status" value="1"/>
</dbReference>
<dbReference type="RefSeq" id="WP_345437164.1">
    <property type="nucleotide sequence ID" value="NZ_BAABHK010000013.1"/>
</dbReference>
<proteinExistence type="predicted"/>
<gene>
    <name evidence="5" type="ORF">GCM10023196_074710</name>
</gene>
<evidence type="ECO:0000313" key="6">
    <source>
        <dbReference type="Proteomes" id="UP001501442"/>
    </source>
</evidence>
<dbReference type="Proteomes" id="UP001501442">
    <property type="component" value="Unassembled WGS sequence"/>
</dbReference>
<keyword evidence="6" id="KW-1185">Reference proteome</keyword>
<reference evidence="6" key="1">
    <citation type="journal article" date="2019" name="Int. J. Syst. Evol. Microbiol.">
        <title>The Global Catalogue of Microorganisms (GCM) 10K type strain sequencing project: providing services to taxonomists for standard genome sequencing and annotation.</title>
        <authorList>
            <consortium name="The Broad Institute Genomics Platform"/>
            <consortium name="The Broad Institute Genome Sequencing Center for Infectious Disease"/>
            <person name="Wu L."/>
            <person name="Ma J."/>
        </authorList>
    </citation>
    <scope>NUCLEOTIDE SEQUENCE [LARGE SCALE GENOMIC DNA]</scope>
    <source>
        <strain evidence="6">JCM 17939</strain>
    </source>
</reference>
<keyword evidence="1" id="KW-0805">Transcription regulation</keyword>
<dbReference type="InterPro" id="IPR036390">
    <property type="entry name" value="WH_DNA-bd_sf"/>
</dbReference>
<organism evidence="5 6">
    <name type="scientific">Actinoallomurus vinaceus</name>
    <dbReference type="NCBI Taxonomy" id="1080074"/>
    <lineage>
        <taxon>Bacteria</taxon>
        <taxon>Bacillati</taxon>
        <taxon>Actinomycetota</taxon>
        <taxon>Actinomycetes</taxon>
        <taxon>Streptosporangiales</taxon>
        <taxon>Thermomonosporaceae</taxon>
        <taxon>Actinoallomurus</taxon>
    </lineage>
</organism>
<dbReference type="Gene3D" id="1.10.10.10">
    <property type="entry name" value="Winged helix-like DNA-binding domain superfamily/Winged helix DNA-binding domain"/>
    <property type="match status" value="1"/>
</dbReference>
<dbReference type="InterPro" id="IPR002577">
    <property type="entry name" value="HTH_HxlR"/>
</dbReference>
<dbReference type="PANTHER" id="PTHR33204">
    <property type="entry name" value="TRANSCRIPTIONAL REGULATOR, MARR FAMILY"/>
    <property type="match status" value="1"/>
</dbReference>
<accession>A0ABP8UKX2</accession>
<keyword evidence="3" id="KW-0804">Transcription</keyword>
<name>A0ABP8UKX2_9ACTN</name>
<protein>
    <recommendedName>
        <fullName evidence="4">HTH hxlR-type domain-containing protein</fullName>
    </recommendedName>
</protein>
<sequence>MAHQGVGHGRELLDACSGPVVEPNPNCPVEIALGALRGRWTPLILGEFLRSGELSYSRLAAALTGLSDKVLSERLAQLTEAGILERHRTPAWPPRVTYALTDRGRALAPVLEALWSWGRGDAA</sequence>
<dbReference type="InterPro" id="IPR011991">
    <property type="entry name" value="ArsR-like_HTH"/>
</dbReference>
<evidence type="ECO:0000256" key="2">
    <source>
        <dbReference type="ARBA" id="ARBA00023125"/>
    </source>
</evidence>
<dbReference type="CDD" id="cd00090">
    <property type="entry name" value="HTH_ARSR"/>
    <property type="match status" value="1"/>
</dbReference>
<evidence type="ECO:0000259" key="4">
    <source>
        <dbReference type="PROSITE" id="PS51118"/>
    </source>
</evidence>
<evidence type="ECO:0000313" key="5">
    <source>
        <dbReference type="EMBL" id="GAA4634189.1"/>
    </source>
</evidence>
<comment type="caution">
    <text evidence="5">The sequence shown here is derived from an EMBL/GenBank/DDBJ whole genome shotgun (WGS) entry which is preliminary data.</text>
</comment>
<keyword evidence="2" id="KW-0238">DNA-binding</keyword>
<dbReference type="InterPro" id="IPR036388">
    <property type="entry name" value="WH-like_DNA-bd_sf"/>
</dbReference>
<feature type="domain" description="HTH hxlR-type" evidence="4">
    <location>
        <begin position="27"/>
        <end position="123"/>
    </location>
</feature>
<evidence type="ECO:0000256" key="3">
    <source>
        <dbReference type="ARBA" id="ARBA00023163"/>
    </source>
</evidence>
<evidence type="ECO:0000256" key="1">
    <source>
        <dbReference type="ARBA" id="ARBA00023015"/>
    </source>
</evidence>
<dbReference type="PROSITE" id="PS51118">
    <property type="entry name" value="HTH_HXLR"/>
    <property type="match status" value="1"/>
</dbReference>
<dbReference type="PANTHER" id="PTHR33204:SF37">
    <property type="entry name" value="HTH-TYPE TRANSCRIPTIONAL REGULATOR YODB"/>
    <property type="match status" value="1"/>
</dbReference>